<feature type="compositionally biased region" description="Acidic residues" evidence="7">
    <location>
        <begin position="1138"/>
        <end position="1149"/>
    </location>
</feature>
<dbReference type="SUPFAM" id="SSF52540">
    <property type="entry name" value="P-loop containing nucleoside triphosphate hydrolases"/>
    <property type="match status" value="1"/>
</dbReference>
<feature type="compositionally biased region" description="Low complexity" evidence="7">
    <location>
        <begin position="1089"/>
        <end position="1111"/>
    </location>
</feature>
<feature type="coiled-coil region" evidence="6">
    <location>
        <begin position="1604"/>
        <end position="1645"/>
    </location>
</feature>
<dbReference type="InParanoid" id="A0A1Y2FWI9"/>
<keyword evidence="4" id="KW-0347">Helicase</keyword>
<evidence type="ECO:0000259" key="9">
    <source>
        <dbReference type="Pfam" id="PF13086"/>
    </source>
</evidence>
<dbReference type="STRING" id="106004.A0A1Y2FWI9"/>
<dbReference type="InterPro" id="IPR041679">
    <property type="entry name" value="DNA2/NAM7-like_C"/>
</dbReference>
<keyword evidence="6" id="KW-0175">Coiled coil</keyword>
<dbReference type="GO" id="GO:0016604">
    <property type="term" value="C:nuclear body"/>
    <property type="evidence" value="ECO:0007669"/>
    <property type="project" value="TreeGrafter"/>
</dbReference>
<evidence type="ECO:0000256" key="2">
    <source>
        <dbReference type="ARBA" id="ARBA00022741"/>
    </source>
</evidence>
<evidence type="ECO:0000256" key="3">
    <source>
        <dbReference type="ARBA" id="ARBA00022801"/>
    </source>
</evidence>
<dbReference type="InterPro" id="IPR024481">
    <property type="entry name" value="Helicase_Sen1_N"/>
</dbReference>
<evidence type="ECO:0000256" key="5">
    <source>
        <dbReference type="ARBA" id="ARBA00022840"/>
    </source>
</evidence>
<dbReference type="GO" id="GO:0005694">
    <property type="term" value="C:chromosome"/>
    <property type="evidence" value="ECO:0007669"/>
    <property type="project" value="UniProtKB-ARBA"/>
</dbReference>
<dbReference type="FunCoup" id="A0A1Y2FWI9">
    <property type="interactions" value="86"/>
</dbReference>
<evidence type="ECO:0000256" key="7">
    <source>
        <dbReference type="SAM" id="MobiDB-lite"/>
    </source>
</evidence>
<dbReference type="Gene3D" id="3.40.50.300">
    <property type="entry name" value="P-loop containing nucleotide triphosphate hydrolases"/>
    <property type="match status" value="2"/>
</dbReference>
<dbReference type="GO" id="GO:0005524">
    <property type="term" value="F:ATP binding"/>
    <property type="evidence" value="ECO:0007669"/>
    <property type="project" value="UniProtKB-KW"/>
</dbReference>
<dbReference type="FunFam" id="3.40.50.300:FF:000326">
    <property type="entry name" value="P-loop containing nucleoside triphosphate hydrolase"/>
    <property type="match status" value="1"/>
</dbReference>
<keyword evidence="5" id="KW-0067">ATP-binding</keyword>
<dbReference type="InterPro" id="IPR056474">
    <property type="entry name" value="SEN1_barrel"/>
</dbReference>
<organism evidence="12 13">
    <name type="scientific">Leucosporidium creatinivorum</name>
    <dbReference type="NCBI Taxonomy" id="106004"/>
    <lineage>
        <taxon>Eukaryota</taxon>
        <taxon>Fungi</taxon>
        <taxon>Dikarya</taxon>
        <taxon>Basidiomycota</taxon>
        <taxon>Pucciniomycotina</taxon>
        <taxon>Microbotryomycetes</taxon>
        <taxon>Leucosporidiales</taxon>
        <taxon>Leucosporidium</taxon>
    </lineage>
</organism>
<feature type="compositionally biased region" description="Basic and acidic residues" evidence="7">
    <location>
        <begin position="1000"/>
        <end position="1027"/>
    </location>
</feature>
<feature type="region of interest" description="Disordered" evidence="7">
    <location>
        <begin position="1989"/>
        <end position="2105"/>
    </location>
</feature>
<evidence type="ECO:0000256" key="4">
    <source>
        <dbReference type="ARBA" id="ARBA00022806"/>
    </source>
</evidence>
<feature type="compositionally biased region" description="Low complexity" evidence="7">
    <location>
        <begin position="12"/>
        <end position="27"/>
    </location>
</feature>
<dbReference type="PANTHER" id="PTHR10887:SF495">
    <property type="entry name" value="HELICASE SENATAXIN ISOFORM X1-RELATED"/>
    <property type="match status" value="1"/>
</dbReference>
<feature type="domain" description="Helicase Sen1 N-terminal" evidence="8">
    <location>
        <begin position="123"/>
        <end position="935"/>
    </location>
</feature>
<evidence type="ECO:0000256" key="6">
    <source>
        <dbReference type="SAM" id="Coils"/>
    </source>
</evidence>
<comment type="similarity">
    <text evidence="1">Belongs to the DNA2/NAM7 helicase family.</text>
</comment>
<evidence type="ECO:0000256" key="1">
    <source>
        <dbReference type="ARBA" id="ARBA00007913"/>
    </source>
</evidence>
<protein>
    <submittedName>
        <fullName evidence="12">SEN1 N terminal-domain-containing protein</fullName>
    </submittedName>
</protein>
<dbReference type="Pfam" id="PF13087">
    <property type="entry name" value="AAA_12"/>
    <property type="match status" value="1"/>
</dbReference>
<evidence type="ECO:0000313" key="13">
    <source>
        <dbReference type="Proteomes" id="UP000193467"/>
    </source>
</evidence>
<dbReference type="CDD" id="cd18042">
    <property type="entry name" value="DEXXQc_SETX"/>
    <property type="match status" value="1"/>
</dbReference>
<dbReference type="InterPro" id="IPR027417">
    <property type="entry name" value="P-loop_NTPase"/>
</dbReference>
<evidence type="ECO:0000259" key="8">
    <source>
        <dbReference type="Pfam" id="PF12726"/>
    </source>
</evidence>
<feature type="compositionally biased region" description="Low complexity" evidence="7">
    <location>
        <begin position="1989"/>
        <end position="2007"/>
    </location>
</feature>
<feature type="region of interest" description="Disordered" evidence="7">
    <location>
        <begin position="1"/>
        <end position="27"/>
    </location>
</feature>
<dbReference type="InterPro" id="IPR047187">
    <property type="entry name" value="SF1_C_Upf1"/>
</dbReference>
<feature type="domain" description="DNA2/NAM7 helicase-like C-terminal" evidence="10">
    <location>
        <begin position="1726"/>
        <end position="1922"/>
    </location>
</feature>
<dbReference type="CDD" id="cd18808">
    <property type="entry name" value="SF1_C_Upf1"/>
    <property type="match status" value="1"/>
</dbReference>
<keyword evidence="2" id="KW-0547">Nucleotide-binding</keyword>
<keyword evidence="3" id="KW-0378">Hydrolase</keyword>
<dbReference type="Pfam" id="PF12726">
    <property type="entry name" value="SEN1_N"/>
    <property type="match status" value="1"/>
</dbReference>
<evidence type="ECO:0000259" key="10">
    <source>
        <dbReference type="Pfam" id="PF13087"/>
    </source>
</evidence>
<evidence type="ECO:0000313" key="12">
    <source>
        <dbReference type="EMBL" id="ORY88412.1"/>
    </source>
</evidence>
<feature type="compositionally biased region" description="Low complexity" evidence="7">
    <location>
        <begin position="1056"/>
        <end position="1074"/>
    </location>
</feature>
<keyword evidence="13" id="KW-1185">Reference proteome</keyword>
<dbReference type="Pfam" id="PF23576">
    <property type="entry name" value="SEN1_barrel"/>
    <property type="match status" value="1"/>
</dbReference>
<dbReference type="Proteomes" id="UP000193467">
    <property type="component" value="Unassembled WGS sequence"/>
</dbReference>
<comment type="caution">
    <text evidence="12">The sequence shown here is derived from an EMBL/GenBank/DDBJ whole genome shotgun (WGS) entry which is preliminary data.</text>
</comment>
<feature type="domain" description="DNA2/NAM7 helicase helicase" evidence="9">
    <location>
        <begin position="1429"/>
        <end position="1718"/>
    </location>
</feature>
<dbReference type="OrthoDB" id="6513042at2759"/>
<dbReference type="Pfam" id="PF13086">
    <property type="entry name" value="AAA_11"/>
    <property type="match status" value="1"/>
</dbReference>
<reference evidence="12 13" key="1">
    <citation type="submission" date="2016-07" db="EMBL/GenBank/DDBJ databases">
        <title>Pervasive Adenine N6-methylation of Active Genes in Fungi.</title>
        <authorList>
            <consortium name="DOE Joint Genome Institute"/>
            <person name="Mondo S.J."/>
            <person name="Dannebaum R.O."/>
            <person name="Kuo R.C."/>
            <person name="Labutti K."/>
            <person name="Haridas S."/>
            <person name="Kuo A."/>
            <person name="Salamov A."/>
            <person name="Ahrendt S.R."/>
            <person name="Lipzen A."/>
            <person name="Sullivan W."/>
            <person name="Andreopoulos W.B."/>
            <person name="Clum A."/>
            <person name="Lindquist E."/>
            <person name="Daum C."/>
            <person name="Ramamoorthy G.K."/>
            <person name="Gryganskyi A."/>
            <person name="Culley D."/>
            <person name="Magnuson J.K."/>
            <person name="James T.Y."/>
            <person name="O'Malley M.A."/>
            <person name="Stajich J.E."/>
            <person name="Spatafora J.W."/>
            <person name="Visel A."/>
            <person name="Grigoriev I.V."/>
        </authorList>
    </citation>
    <scope>NUCLEOTIDE SEQUENCE [LARGE SCALE GENOMIC DNA]</scope>
    <source>
        <strain evidence="12 13">62-1032</strain>
    </source>
</reference>
<name>A0A1Y2FWI9_9BASI</name>
<dbReference type="GO" id="GO:0001147">
    <property type="term" value="F:transcription termination site sequence-specific DNA binding"/>
    <property type="evidence" value="ECO:0007669"/>
    <property type="project" value="TreeGrafter"/>
</dbReference>
<feature type="region of interest" description="Disordered" evidence="7">
    <location>
        <begin position="996"/>
        <end position="1152"/>
    </location>
</feature>
<sequence>MAAPSTSHQPVPSSSTSAPPSAPALPALQPYRAPAQVIYDLSLARDASTASDSSWQDATESSLEWALSLRPRSEPSEKGKEKQSEDSVVHYYCGKGGAEECWETSVFLIRLLGFKRQGEVAAWRDRFDELMLSCCSCVEAYQHAKRDFIDRYLSLIKTDRAIQAFSEGIERAELTAVVASLSSAGLSVPPPSDPTHAPPASTNLTAVPPAVVHNCLVNPELFQRDDILATLSSGLPIPRPLDLPTLVSPGLLALRMHESRLIREWCQQQLDVCELVSNEQYGQSGLGQIMDAHLDVMASRDRQDVEAPTAIHLAYTAIRRPFWEGLAACLGVLSADAIRSNLLRRSSPASAAPSSIPLDIVHLVASHLSDPEPHLEPVLSCFRLLLDRLSSHVWSAGEERYEEVVLHAILSNPTFESTFTDETSLATSPNEQAILDWLPPFLVSVAHSPTLFTNSLAIISSTFLDQLQHLRFEVPARSRAIELALNILTDVFVSGGSVSSSTSSAAELQVQTPKWPHAPEAAKVIDLHAAFIARLAFDARYGAEEWRSATEAARLFVGRITERDSKRVRDAVYGLGLYAFDLGEVKRKQAKASAAAAAASKGSASTTTSADPKILEPTLPSPVIISQTLWDRSYSTLLSTDLNGISILLRGCTSSSHLEKLSSRTWSISSLIRPQMKAINAALDSTRESLIPLLMALADEPSDVLVDFLGRQGTAECLTVLLLSPVESIHNTAQGLVKQAFDVTTRRDSFRALIFAFPDATLRGLYHGIRSFVKTSKVVPEACGMAKRVVRCLSDVIDVLCAATDGLLRDGAFAGKVKEVASWRSRLSQLWRIMCEALALLFKNTPAWAVFFENDQMTEWMRDAILFGVDLVEQVRTFEMAISGRMLQSSSSGPPPSPTKTSSTATSMIAAMNDPLEELMAWLRLNDEDLLNSAFGLVRAMLARFARSDVPLRSTTSAKIRKIASREQRKDRPNEARSCILREDQLRELIESLEANEGEVSDKASREKASKESHKEWWAKAQKESMKGKSGKGKVETMVLDSDEERPSKKVKKLGASSSSSAARPSATRPATSTFPSSSSKFGTWTNPSTSFSKPSSTTSSRTSLTKSSTKGAPVVRNAARPRGVPWTTYSSKPAAESSDESSEDDDEEGGSKLTGLALLAQAQKGEVKIKKQTERRSVKMVEVDSAGRASKSAAANSLKAKQEALHAANAARLRGVQDYSQLHRQILQWDSNHDGPLPPSMRNDLRHIAISFDTPDSYVEAFEPLLLAECWEQLRTAKVEAAKENQIIPCTIAGRQAVDDFTDVFLTVEHGQMPDKMWVNESDLVLLRQGRRQTLAKVQSFKKTREFSEITLRCHLGTDVTEAGPGLSARTKWEMVKLYSLSTIHREYSALQSVRYLDLFEDILDPRPPPLLEVDPRSINRTMTAYKVNEPQAKAIHGALKTQGFSLIQGPPGTGKTKTIVGLIGAFIDARPRVAAPIVVGRATDPASLEPVAKVLLCAPSNAAVDEVAKRLKDGIRDSDGQHFVPKVVRIGSDSAVDISVKDIFLDELVERALGGDKASNGSSVSDAQAKMHSMRGEIDGLRGARDMKLAEIQAVENNHELKAELHAQLKQIKSQIFELSQRLDSEKDKAQQSRRAMDAAQRKMRLKILSEADVICATLSGSGHDYMAQLPFDFDTVIIDEAAQSVELSSLIPLKYGCRRCVLVGDPLQLPPTVISPAAKRAGYERSLFVRMMERGRGSHLLSIQYRMHPNISAFPSAAFYESRLTDGPDMDKKTLQPWHSSSLFPPYTFFHVRDGVEAPGRHHSWINPREAQTALAIYERLLRDFPSIDFDYRIGIVTPYKGQVFELKTVFRRRFGEDILAKIAFNTVDGFQGQEKDIIILSCVRGGSVDKGIGFLSDARRLNVAITRARSSLFVLGNATTLKQNALWSRVLEDSQSRHLFSEVTAESFRSAAPPAIRTVVIPSKAKPLNTPSFTPTILPPKQLVAAAAAASPPKPFSSTSKPPASAPKPAPSADAPRPVAPNGSSTSKRPLSESRPIPTTKPTPNEAGTPSVVKQEGDGAPPLKKLKPAGPPPPPRPRPKASLFMPSKKRPGAPSAAPRKP</sequence>
<feature type="compositionally biased region" description="Polar residues" evidence="7">
    <location>
        <begin position="1"/>
        <end position="11"/>
    </location>
</feature>
<dbReference type="PANTHER" id="PTHR10887">
    <property type="entry name" value="DNA2/NAM7 HELICASE FAMILY"/>
    <property type="match status" value="1"/>
</dbReference>
<evidence type="ECO:0000259" key="11">
    <source>
        <dbReference type="Pfam" id="PF23576"/>
    </source>
</evidence>
<dbReference type="GO" id="GO:0004386">
    <property type="term" value="F:helicase activity"/>
    <property type="evidence" value="ECO:0007669"/>
    <property type="project" value="UniProtKB-KW"/>
</dbReference>
<accession>A0A1Y2FWI9</accession>
<dbReference type="EMBL" id="MCGR01000010">
    <property type="protein sequence ID" value="ORY88412.1"/>
    <property type="molecule type" value="Genomic_DNA"/>
</dbReference>
<dbReference type="GO" id="GO:0016787">
    <property type="term" value="F:hydrolase activity"/>
    <property type="evidence" value="ECO:0007669"/>
    <property type="project" value="UniProtKB-KW"/>
</dbReference>
<proteinExistence type="inferred from homology"/>
<feature type="compositionally biased region" description="Polar residues" evidence="7">
    <location>
        <begin position="1075"/>
        <end position="1088"/>
    </location>
</feature>
<dbReference type="InterPro" id="IPR045055">
    <property type="entry name" value="DNA2/NAM7-like"/>
</dbReference>
<feature type="domain" description="Helicase SEN1 beta-barrel" evidence="11">
    <location>
        <begin position="1285"/>
        <end position="1379"/>
    </location>
</feature>
<dbReference type="InterPro" id="IPR041677">
    <property type="entry name" value="DNA2/NAM7_AAA_11"/>
</dbReference>
<gene>
    <name evidence="12" type="ORF">BCR35DRAFT_276771</name>
</gene>
<dbReference type="GO" id="GO:0006369">
    <property type="term" value="P:termination of RNA polymerase II transcription"/>
    <property type="evidence" value="ECO:0007669"/>
    <property type="project" value="TreeGrafter"/>
</dbReference>